<dbReference type="RefSeq" id="WP_275109802.1">
    <property type="nucleotide sequence ID" value="NZ_JAKJSC010000001.1"/>
</dbReference>
<dbReference type="InterPro" id="IPR000055">
    <property type="entry name" value="Restrct_endonuc_typeI_TRD"/>
</dbReference>
<comment type="similarity">
    <text evidence="1">Belongs to the type-I restriction system S methylase family.</text>
</comment>
<organism evidence="6 7">
    <name type="scientific">Paralabilibaculum antarcticum</name>
    <dbReference type="NCBI Taxonomy" id="2912572"/>
    <lineage>
        <taxon>Bacteria</taxon>
        <taxon>Pseudomonadati</taxon>
        <taxon>Bacteroidota</taxon>
        <taxon>Bacteroidia</taxon>
        <taxon>Marinilabiliales</taxon>
        <taxon>Marinifilaceae</taxon>
        <taxon>Paralabilibaculum</taxon>
    </lineage>
</organism>
<dbReference type="Gene3D" id="3.90.220.20">
    <property type="entry name" value="DNA methylase specificity domains"/>
    <property type="match status" value="2"/>
</dbReference>
<evidence type="ECO:0000256" key="3">
    <source>
        <dbReference type="ARBA" id="ARBA00023125"/>
    </source>
</evidence>
<dbReference type="GO" id="GO:0016787">
    <property type="term" value="F:hydrolase activity"/>
    <property type="evidence" value="ECO:0007669"/>
    <property type="project" value="UniProtKB-KW"/>
</dbReference>
<dbReference type="Gene3D" id="1.10.287.1120">
    <property type="entry name" value="Bipartite methylase S protein"/>
    <property type="match status" value="1"/>
</dbReference>
<keyword evidence="4" id="KW-0175">Coiled coil</keyword>
<evidence type="ECO:0000313" key="7">
    <source>
        <dbReference type="Proteomes" id="UP001528920"/>
    </source>
</evidence>
<evidence type="ECO:0000256" key="1">
    <source>
        <dbReference type="ARBA" id="ARBA00010923"/>
    </source>
</evidence>
<gene>
    <name evidence="6" type="ORF">L3049_10695</name>
</gene>
<feature type="domain" description="Type I restriction modification DNA specificity" evidence="5">
    <location>
        <begin position="222"/>
        <end position="390"/>
    </location>
</feature>
<comment type="caution">
    <text evidence="6">The sequence shown here is derived from an EMBL/GenBank/DDBJ whole genome shotgun (WGS) entry which is preliminary data.</text>
</comment>
<feature type="domain" description="Type I restriction modification DNA specificity" evidence="5">
    <location>
        <begin position="16"/>
        <end position="195"/>
    </location>
</feature>
<evidence type="ECO:0000259" key="5">
    <source>
        <dbReference type="Pfam" id="PF01420"/>
    </source>
</evidence>
<keyword evidence="7" id="KW-1185">Reference proteome</keyword>
<dbReference type="PANTHER" id="PTHR30408:SF12">
    <property type="entry name" value="TYPE I RESTRICTION ENZYME MJAVIII SPECIFICITY SUBUNIT"/>
    <property type="match status" value="1"/>
</dbReference>
<keyword evidence="6" id="KW-0540">Nuclease</keyword>
<dbReference type="EMBL" id="JAKJSC010000001">
    <property type="protein sequence ID" value="MDE5418477.1"/>
    <property type="molecule type" value="Genomic_DNA"/>
</dbReference>
<dbReference type="SUPFAM" id="SSF116734">
    <property type="entry name" value="DNA methylase specificity domain"/>
    <property type="match status" value="2"/>
</dbReference>
<sequence length="411" mass="46540">MVDREGYQQTEVGMIPEDWDEITLGEITNLMTNGFVGTATTHYTNAHNGVTYIQGFNVEENSFNFTGIKKIDYAFHKSHQKSCLREGDLLTVQTGDVGLTTIVPKELEGSNCHALIISRFKQKKASPWFYAQYFNSFIGRNRLKELEIGTTMKHLNVGDMLNWKVPLPPTLAEQKAIATALSDVDSLISNLEKLIAKKKAIKQGAMQQLLTGKKRLPGFSGEWEELKLGTLCEFTQGVQIAQSEQLRSTRKGYIRYLYIRDFFTDDFKWYVKDIYPNKIMSSTDIMMVNTGNTAGDVYSGAEGVLSNNAFKIDFDSEKLNRDYLFLNLRSSFAIRQIKEIFNSSGQPHVGHKNIAKINIPIPHSMEEQEAIADTLSDMDKEIEALENKKAKCQQIKQGMMQELLTGKTRLI</sequence>
<evidence type="ECO:0000313" key="6">
    <source>
        <dbReference type="EMBL" id="MDE5418477.1"/>
    </source>
</evidence>
<accession>A0ABT5VSS8</accession>
<dbReference type="CDD" id="cd17263">
    <property type="entry name" value="RMtype1_S_AbaB8300I-TRD1-CR1_like"/>
    <property type="match status" value="1"/>
</dbReference>
<evidence type="ECO:0000256" key="4">
    <source>
        <dbReference type="SAM" id="Coils"/>
    </source>
</evidence>
<dbReference type="InterPro" id="IPR044946">
    <property type="entry name" value="Restrct_endonuc_typeI_TRD_sf"/>
</dbReference>
<protein>
    <submittedName>
        <fullName evidence="6">Restriction endonuclease subunit S</fullName>
        <ecNumber evidence="6">3.1.21.-</ecNumber>
    </submittedName>
</protein>
<reference evidence="6 7" key="1">
    <citation type="submission" date="2022-01" db="EMBL/GenBank/DDBJ databases">
        <title>Labilibaculum sp. nov, a marine bacterium isolated from Antarctica.</title>
        <authorList>
            <person name="Dai W."/>
        </authorList>
    </citation>
    <scope>NUCLEOTIDE SEQUENCE [LARGE SCALE GENOMIC DNA]</scope>
    <source>
        <strain evidence="6 7">DW002</strain>
    </source>
</reference>
<dbReference type="GO" id="GO:0004519">
    <property type="term" value="F:endonuclease activity"/>
    <property type="evidence" value="ECO:0007669"/>
    <property type="project" value="UniProtKB-KW"/>
</dbReference>
<keyword evidence="6" id="KW-0378">Hydrolase</keyword>
<dbReference type="Proteomes" id="UP001528920">
    <property type="component" value="Unassembled WGS sequence"/>
</dbReference>
<name>A0ABT5VSS8_9BACT</name>
<keyword evidence="6" id="KW-0255">Endonuclease</keyword>
<keyword evidence="3" id="KW-0238">DNA-binding</keyword>
<dbReference type="PANTHER" id="PTHR30408">
    <property type="entry name" value="TYPE-1 RESTRICTION ENZYME ECOKI SPECIFICITY PROTEIN"/>
    <property type="match status" value="1"/>
</dbReference>
<dbReference type="EC" id="3.1.21.-" evidence="6"/>
<keyword evidence="2" id="KW-0680">Restriction system</keyword>
<dbReference type="Pfam" id="PF01420">
    <property type="entry name" value="Methylase_S"/>
    <property type="match status" value="2"/>
</dbReference>
<evidence type="ECO:0000256" key="2">
    <source>
        <dbReference type="ARBA" id="ARBA00022747"/>
    </source>
</evidence>
<feature type="coiled-coil region" evidence="4">
    <location>
        <begin position="368"/>
        <end position="402"/>
    </location>
</feature>
<proteinExistence type="inferred from homology"/>
<dbReference type="InterPro" id="IPR052021">
    <property type="entry name" value="Type-I_RS_S_subunit"/>
</dbReference>